<evidence type="ECO:0000256" key="5">
    <source>
        <dbReference type="SAM" id="MobiDB-lite"/>
    </source>
</evidence>
<organism evidence="7 8">
    <name type="scientific">Lentinula lateritia</name>
    <dbReference type="NCBI Taxonomy" id="40482"/>
    <lineage>
        <taxon>Eukaryota</taxon>
        <taxon>Fungi</taxon>
        <taxon>Dikarya</taxon>
        <taxon>Basidiomycota</taxon>
        <taxon>Agaricomycotina</taxon>
        <taxon>Agaricomycetes</taxon>
        <taxon>Agaricomycetidae</taxon>
        <taxon>Agaricales</taxon>
        <taxon>Marasmiineae</taxon>
        <taxon>Omphalotaceae</taxon>
        <taxon>Lentinula</taxon>
    </lineage>
</organism>
<dbReference type="PROSITE" id="PS50135">
    <property type="entry name" value="ZF_ZZ_2"/>
    <property type="match status" value="2"/>
</dbReference>
<comment type="caution">
    <text evidence="7">The sequence shown here is derived from an EMBL/GenBank/DDBJ whole genome shotgun (WGS) entry which is preliminary data.</text>
</comment>
<dbReference type="SUPFAM" id="SSF57850">
    <property type="entry name" value="RING/U-box"/>
    <property type="match status" value="4"/>
</dbReference>
<dbReference type="Pfam" id="PF00564">
    <property type="entry name" value="PB1"/>
    <property type="match status" value="1"/>
</dbReference>
<dbReference type="EMBL" id="JANVFS010000023">
    <property type="protein sequence ID" value="KAJ4474582.1"/>
    <property type="molecule type" value="Genomic_DNA"/>
</dbReference>
<evidence type="ECO:0000259" key="6">
    <source>
        <dbReference type="PROSITE" id="PS50135"/>
    </source>
</evidence>
<dbReference type="PANTHER" id="PTHR15090">
    <property type="entry name" value="SEQUESTOSOME 1-RELATED"/>
    <property type="match status" value="1"/>
</dbReference>
<dbReference type="CDD" id="cd02340">
    <property type="entry name" value="ZZ_NBR1_like"/>
    <property type="match status" value="2"/>
</dbReference>
<dbReference type="GO" id="GO:0008270">
    <property type="term" value="F:zinc ion binding"/>
    <property type="evidence" value="ECO:0007669"/>
    <property type="project" value="UniProtKB-KW"/>
</dbReference>
<feature type="region of interest" description="Disordered" evidence="5">
    <location>
        <begin position="415"/>
        <end position="440"/>
    </location>
</feature>
<keyword evidence="2 4" id="KW-0863">Zinc-finger</keyword>
<protein>
    <recommendedName>
        <fullName evidence="6">ZZ-type domain-containing protein</fullName>
    </recommendedName>
</protein>
<keyword evidence="3" id="KW-0862">Zinc</keyword>
<dbReference type="Pfam" id="PF00569">
    <property type="entry name" value="ZZ"/>
    <property type="match status" value="2"/>
</dbReference>
<dbReference type="SMART" id="SM00291">
    <property type="entry name" value="ZnF_ZZ"/>
    <property type="match status" value="4"/>
</dbReference>
<sequence length="934" mass="102792">MNAPMNQHNPDKKLVVRCTFNKNHKKITFQSAQRCTFDNLREKIVQCFSLSASSFDIWYKDDDGETLKIWTDDQLTGAITYFADAADDAHTSSASSIFSGRSFGSRKITLPVQIEVEYEGPSLSDTGSIASIEEYGSRNGDVGEWSSAFSARDLDDDSATVSSRDNGRLSTRSFVRNRVSSPLHGRASQLSGESSWDAFSGSTGRARSVSRQNQDPFADSNGQSPNGILERLRLENDAASTDYDPLASDQRGTEWLKEQKERAKRSLGVLHASSASDESSFSLLEQEDQVGPLSLQRAPTGRYYYEYDSEASQSQMTGPEDRGFEIDPSIDGGINGKPRPTSRQLAWLAAQRKTTALRPPPHTHRSDPSLETIVPAEIPQNLDPPRGENLTCCSGCGRFLDYVKYVCYTCRDKEPGSHISSPTSSNKGKGRDCPPFTYPPTPLQTNIYTSPLSLNFSSSSNTFVGSPSKRRPLPPQPSVSTSFATLVPPTSPRTATGYELCYECIEEVGHMHAIEAMNEPGSSPTTSNLSSSSPKDAVVQWRRAPPKQKGQLRHAYVEKIWGHNGWDDIVHTEKETEICSACSAKSSPQQMMYICVSCERYQLCRACYSQVHDLHPVHTFLVLRGRPPPSPSDSDVTYPKLSNDFEEPSNVHQGVECVNCRLEIVGPRFHCVECESIDICSNCDSNGLPGNIDSADGGHHSFHPLIKITIPLSNSGVQSVSRKARNLWTKNPANVNRVEQATSEISSYARTVIGMGNKPESHEIPCDACQKPIIGARYQCANCPAPQSGYNLCSSCEDASYTVHNPMHAFFKLPRPVDLPIKSSVPMIPQLYKVPAGPSSAVYDIGNPTGYLLSIIHPKVRCDCCYTEIQGAWFHCANCGKDLCSTCEKIDTHNDSHVFLVFKALVDMQILGNLIVNTEKPVPVLKNLVYTATD</sequence>
<dbReference type="InterPro" id="IPR000270">
    <property type="entry name" value="PB1_dom"/>
</dbReference>
<feature type="region of interest" description="Disordered" evidence="5">
    <location>
        <begin position="463"/>
        <end position="487"/>
    </location>
</feature>
<dbReference type="AlphaFoldDB" id="A0A9W9A642"/>
<evidence type="ECO:0000256" key="1">
    <source>
        <dbReference type="ARBA" id="ARBA00022723"/>
    </source>
</evidence>
<reference evidence="7" key="2">
    <citation type="journal article" date="2023" name="Proc. Natl. Acad. Sci. U.S.A.">
        <title>A global phylogenomic analysis of the shiitake genus Lentinula.</title>
        <authorList>
            <person name="Sierra-Patev S."/>
            <person name="Min B."/>
            <person name="Naranjo-Ortiz M."/>
            <person name="Looney B."/>
            <person name="Konkel Z."/>
            <person name="Slot J.C."/>
            <person name="Sakamoto Y."/>
            <person name="Steenwyk J.L."/>
            <person name="Rokas A."/>
            <person name="Carro J."/>
            <person name="Camarero S."/>
            <person name="Ferreira P."/>
            <person name="Molpeceres G."/>
            <person name="Ruiz-Duenas F.J."/>
            <person name="Serrano A."/>
            <person name="Henrissat B."/>
            <person name="Drula E."/>
            <person name="Hughes K.W."/>
            <person name="Mata J.L."/>
            <person name="Ishikawa N.K."/>
            <person name="Vargas-Isla R."/>
            <person name="Ushijima S."/>
            <person name="Smith C.A."/>
            <person name="Donoghue J."/>
            <person name="Ahrendt S."/>
            <person name="Andreopoulos W."/>
            <person name="He G."/>
            <person name="LaButti K."/>
            <person name="Lipzen A."/>
            <person name="Ng V."/>
            <person name="Riley R."/>
            <person name="Sandor L."/>
            <person name="Barry K."/>
            <person name="Martinez A.T."/>
            <person name="Xiao Y."/>
            <person name="Gibbons J.G."/>
            <person name="Terashima K."/>
            <person name="Grigoriev I.V."/>
            <person name="Hibbett D."/>
        </authorList>
    </citation>
    <scope>NUCLEOTIDE SEQUENCE</scope>
    <source>
        <strain evidence="7">Sp2 HRB7682 ss15</strain>
    </source>
</reference>
<dbReference type="Gene3D" id="3.10.20.90">
    <property type="entry name" value="Phosphatidylinositol 3-kinase Catalytic Subunit, Chain A, domain 1"/>
    <property type="match status" value="1"/>
</dbReference>
<gene>
    <name evidence="7" type="ORF">C8J55DRAFT_562390</name>
</gene>
<accession>A0A9W9A642</accession>
<feature type="compositionally biased region" description="Polar residues" evidence="5">
    <location>
        <begin position="418"/>
        <end position="427"/>
    </location>
</feature>
<keyword evidence="1" id="KW-0479">Metal-binding</keyword>
<dbReference type="Proteomes" id="UP001150238">
    <property type="component" value="Unassembled WGS sequence"/>
</dbReference>
<dbReference type="InterPro" id="IPR043145">
    <property type="entry name" value="Znf_ZZ_sf"/>
</dbReference>
<feature type="region of interest" description="Disordered" evidence="5">
    <location>
        <begin position="180"/>
        <end position="227"/>
    </location>
</feature>
<dbReference type="InterPro" id="IPR052260">
    <property type="entry name" value="Autophagy_Rcpt_SigReg"/>
</dbReference>
<name>A0A9W9A642_9AGAR</name>
<evidence type="ECO:0000256" key="3">
    <source>
        <dbReference type="ARBA" id="ARBA00022833"/>
    </source>
</evidence>
<feature type="compositionally biased region" description="Polar residues" evidence="5">
    <location>
        <begin position="200"/>
        <end position="226"/>
    </location>
</feature>
<dbReference type="SUPFAM" id="SSF54277">
    <property type="entry name" value="CAD &amp; PB1 domains"/>
    <property type="match status" value="1"/>
</dbReference>
<feature type="domain" description="ZZ-type" evidence="6">
    <location>
        <begin position="761"/>
        <end position="818"/>
    </location>
</feature>
<evidence type="ECO:0000256" key="4">
    <source>
        <dbReference type="PROSITE-ProRule" id="PRU00228"/>
    </source>
</evidence>
<reference evidence="7" key="1">
    <citation type="submission" date="2022-08" db="EMBL/GenBank/DDBJ databases">
        <authorList>
            <consortium name="DOE Joint Genome Institute"/>
            <person name="Min B."/>
            <person name="Riley R."/>
            <person name="Sierra-Patev S."/>
            <person name="Naranjo-Ortiz M."/>
            <person name="Looney B."/>
            <person name="Konkel Z."/>
            <person name="Slot J.C."/>
            <person name="Sakamoto Y."/>
            <person name="Steenwyk J.L."/>
            <person name="Rokas A."/>
            <person name="Carro J."/>
            <person name="Camarero S."/>
            <person name="Ferreira P."/>
            <person name="Molpeceres G."/>
            <person name="Ruiz-Duenas F.J."/>
            <person name="Serrano A."/>
            <person name="Henrissat B."/>
            <person name="Drula E."/>
            <person name="Hughes K.W."/>
            <person name="Mata J.L."/>
            <person name="Ishikawa N.K."/>
            <person name="Vargas-Isla R."/>
            <person name="Ushijima S."/>
            <person name="Smith C.A."/>
            <person name="Ahrendt S."/>
            <person name="Andreopoulos W."/>
            <person name="He G."/>
            <person name="Labutti K."/>
            <person name="Lipzen A."/>
            <person name="Ng V."/>
            <person name="Sandor L."/>
            <person name="Barry K."/>
            <person name="Martinez A.T."/>
            <person name="Xiao Y."/>
            <person name="Gibbons J.G."/>
            <person name="Terashima K."/>
            <person name="Hibbett D.S."/>
            <person name="Grigoriev I.V."/>
        </authorList>
    </citation>
    <scope>NUCLEOTIDE SEQUENCE</scope>
    <source>
        <strain evidence="7">Sp2 HRB7682 ss15</strain>
    </source>
</reference>
<evidence type="ECO:0000256" key="2">
    <source>
        <dbReference type="ARBA" id="ARBA00022771"/>
    </source>
</evidence>
<feature type="domain" description="ZZ-type" evidence="6">
    <location>
        <begin position="652"/>
        <end position="713"/>
    </location>
</feature>
<evidence type="ECO:0000313" key="8">
    <source>
        <dbReference type="Proteomes" id="UP001150238"/>
    </source>
</evidence>
<evidence type="ECO:0000313" key="7">
    <source>
        <dbReference type="EMBL" id="KAJ4474582.1"/>
    </source>
</evidence>
<proteinExistence type="predicted"/>
<dbReference type="Gene3D" id="3.30.60.90">
    <property type="match status" value="3"/>
</dbReference>
<dbReference type="InterPro" id="IPR000433">
    <property type="entry name" value="Znf_ZZ"/>
</dbReference>